<evidence type="ECO:0000256" key="1">
    <source>
        <dbReference type="ARBA" id="ARBA00004496"/>
    </source>
</evidence>
<evidence type="ECO:0000256" key="10">
    <source>
        <dbReference type="ARBA" id="ARBA00074804"/>
    </source>
</evidence>
<evidence type="ECO:0000256" key="5">
    <source>
        <dbReference type="ARBA" id="ARBA00022801"/>
    </source>
</evidence>
<name>A0A5C6N0A9_9TELE</name>
<comment type="subcellular location">
    <subcellularLocation>
        <location evidence="1">Cytoplasm</location>
    </subcellularLocation>
</comment>
<evidence type="ECO:0000256" key="3">
    <source>
        <dbReference type="ARBA" id="ARBA00022490"/>
    </source>
</evidence>
<protein>
    <recommendedName>
        <fullName evidence="10">Beta-ureidopropionase</fullName>
        <ecNumber evidence="9">3.5.1.6</ecNumber>
    </recommendedName>
    <alternativeName>
        <fullName evidence="12">Beta-alanine synthase</fullName>
    </alternativeName>
    <alternativeName>
        <fullName evidence="11">N-carbamoyl-beta-alanine amidohydrolase</fullName>
    </alternativeName>
</protein>
<proteinExistence type="inferred from homology"/>
<comment type="function">
    <text evidence="6">Catalyzes a late step in pyrimidine degradation. Converts N-carbamoyl-beta-alanine (3-ureidopropanoate) into beta-alanine, ammonia and carbon dioxide. Likewise, converts N-carbamoyl-beta-aminoisobutyrate (3-ureidoisobutyrate) into beta-aminoisobutyrate, ammonia and carbon dioxide.</text>
</comment>
<comment type="pathway">
    <text evidence="2">Amino-acid biosynthesis; beta-alanine biosynthesis.</text>
</comment>
<evidence type="ECO:0000256" key="8">
    <source>
        <dbReference type="ARBA" id="ARBA00064592"/>
    </source>
</evidence>
<comment type="similarity">
    <text evidence="7">Belongs to the carbon-nitrogen hydrolase superfamily. BUP family.</text>
</comment>
<keyword evidence="15" id="KW-1185">Reference proteome</keyword>
<reference evidence="14 15" key="1">
    <citation type="submission" date="2019-04" db="EMBL/GenBank/DDBJ databases">
        <title>Chromosome genome assembly for Takifugu flavidus.</title>
        <authorList>
            <person name="Xiao S."/>
        </authorList>
    </citation>
    <scope>NUCLEOTIDE SEQUENCE [LARGE SCALE GENOMIC DNA]</scope>
    <source>
        <strain evidence="14">HTHZ2018</strain>
        <tissue evidence="14">Muscle</tissue>
    </source>
</reference>
<dbReference type="SUPFAM" id="SSF56317">
    <property type="entry name" value="Carbon-nitrogen hydrolase"/>
    <property type="match status" value="1"/>
</dbReference>
<dbReference type="CDD" id="cd07587">
    <property type="entry name" value="ML_beta-AS"/>
    <property type="match status" value="1"/>
</dbReference>
<dbReference type="GO" id="GO:0033396">
    <property type="term" value="P:beta-alanine biosynthetic process via 3-ureidopropionate"/>
    <property type="evidence" value="ECO:0007669"/>
    <property type="project" value="TreeGrafter"/>
</dbReference>
<evidence type="ECO:0000256" key="2">
    <source>
        <dbReference type="ARBA" id="ARBA00004668"/>
    </source>
</evidence>
<dbReference type="InterPro" id="IPR003010">
    <property type="entry name" value="C-N_Hydrolase"/>
</dbReference>
<sequence length="395" mass="44413">MSVCEFESLEKSLEAHLPEAELTEVKRILFGQGAGKLDLPSGAVEAACERNFELKGYRFDAVQEQLRPPRRTRVGLIQHHIVLPTDAPVLEQINAMHSRIGEIIEVAAMCGVNIICFQETWTMPFAFCTREKDPWTQFAESAEDGNTTRFCQELAKKHNMVIISPILERDELHSTLWNTAVVISNSGNVLGKSRKNHIPRIGDFNESTYYMEGNTGHTVFQTQFGRIAVNICYGRHHPLNWFMYSLNGAEIIFNPSATVGALSEPMWPIEARNAAIANHCFTCAINRVGTGLRDCASFSFPQEHFKNEFTSGDGKKAHHDFGHFYGSSYVAAPDGSRTPGLSRTRDGLLVAEMDLNLNRQLSDKWSFKMTGRYAEYAEELANAVRHDFKPHVVKE</sequence>
<evidence type="ECO:0000313" key="14">
    <source>
        <dbReference type="EMBL" id="TWW60716.1"/>
    </source>
</evidence>
<feature type="domain" description="CN hydrolase" evidence="13">
    <location>
        <begin position="72"/>
        <end position="355"/>
    </location>
</feature>
<accession>A0A5C6N0A9</accession>
<evidence type="ECO:0000256" key="11">
    <source>
        <dbReference type="ARBA" id="ARBA00075038"/>
    </source>
</evidence>
<dbReference type="InterPro" id="IPR050345">
    <property type="entry name" value="Aliph_Amidase/BUP"/>
</dbReference>
<organism evidence="14 15">
    <name type="scientific">Takifugu flavidus</name>
    <name type="common">sansaifugu</name>
    <dbReference type="NCBI Taxonomy" id="433684"/>
    <lineage>
        <taxon>Eukaryota</taxon>
        <taxon>Metazoa</taxon>
        <taxon>Chordata</taxon>
        <taxon>Craniata</taxon>
        <taxon>Vertebrata</taxon>
        <taxon>Euteleostomi</taxon>
        <taxon>Actinopterygii</taxon>
        <taxon>Neopterygii</taxon>
        <taxon>Teleostei</taxon>
        <taxon>Neoteleostei</taxon>
        <taxon>Acanthomorphata</taxon>
        <taxon>Eupercaria</taxon>
        <taxon>Tetraodontiformes</taxon>
        <taxon>Tetradontoidea</taxon>
        <taxon>Tetraodontidae</taxon>
        <taxon>Takifugu</taxon>
    </lineage>
</organism>
<comment type="subunit">
    <text evidence="8">Homodimer, homotetramer, homooctamer; can also form higher homooligomers.</text>
</comment>
<keyword evidence="4" id="KW-0597">Phosphoprotein</keyword>
<evidence type="ECO:0000256" key="4">
    <source>
        <dbReference type="ARBA" id="ARBA00022553"/>
    </source>
</evidence>
<evidence type="ECO:0000256" key="6">
    <source>
        <dbReference type="ARBA" id="ARBA00058206"/>
    </source>
</evidence>
<evidence type="ECO:0000256" key="9">
    <source>
        <dbReference type="ARBA" id="ARBA00066985"/>
    </source>
</evidence>
<evidence type="ECO:0000313" key="15">
    <source>
        <dbReference type="Proteomes" id="UP000324091"/>
    </source>
</evidence>
<evidence type="ECO:0000259" key="13">
    <source>
        <dbReference type="PROSITE" id="PS50263"/>
    </source>
</evidence>
<dbReference type="Gene3D" id="3.60.110.10">
    <property type="entry name" value="Carbon-nitrogen hydrolase"/>
    <property type="match status" value="1"/>
</dbReference>
<dbReference type="InterPro" id="IPR036526">
    <property type="entry name" value="C-N_Hydrolase_sf"/>
</dbReference>
<keyword evidence="3" id="KW-0963">Cytoplasm</keyword>
<evidence type="ECO:0000256" key="7">
    <source>
        <dbReference type="ARBA" id="ARBA00061249"/>
    </source>
</evidence>
<dbReference type="PROSITE" id="PS50263">
    <property type="entry name" value="CN_HYDROLASE"/>
    <property type="match status" value="1"/>
</dbReference>
<dbReference type="GO" id="GO:0005737">
    <property type="term" value="C:cytoplasm"/>
    <property type="evidence" value="ECO:0007669"/>
    <property type="project" value="UniProtKB-SubCell"/>
</dbReference>
<evidence type="ECO:0000256" key="12">
    <source>
        <dbReference type="ARBA" id="ARBA00078143"/>
    </source>
</evidence>
<dbReference type="GO" id="GO:0003837">
    <property type="term" value="F:beta-ureidopropionase activity"/>
    <property type="evidence" value="ECO:0007669"/>
    <property type="project" value="UniProtKB-EC"/>
</dbReference>
<dbReference type="EC" id="3.5.1.6" evidence="9"/>
<dbReference type="AlphaFoldDB" id="A0A5C6N0A9"/>
<comment type="caution">
    <text evidence="14">The sequence shown here is derived from an EMBL/GenBank/DDBJ whole genome shotgun (WGS) entry which is preliminary data.</text>
</comment>
<gene>
    <name evidence="14" type="ORF">D4764_05G0008060</name>
</gene>
<dbReference type="Pfam" id="PF00795">
    <property type="entry name" value="CN_hydrolase"/>
    <property type="match status" value="1"/>
</dbReference>
<dbReference type="PANTHER" id="PTHR43674">
    <property type="entry name" value="NITRILASE C965.09-RELATED"/>
    <property type="match status" value="1"/>
</dbReference>
<dbReference type="PANTHER" id="PTHR43674:SF2">
    <property type="entry name" value="BETA-UREIDOPROPIONASE"/>
    <property type="match status" value="1"/>
</dbReference>
<keyword evidence="5" id="KW-0378">Hydrolase</keyword>
<dbReference type="FunFam" id="3.60.110.10:FF:000009">
    <property type="entry name" value="Beta-ureidopropionase 1"/>
    <property type="match status" value="1"/>
</dbReference>
<dbReference type="Proteomes" id="UP000324091">
    <property type="component" value="Chromosome 5"/>
</dbReference>
<dbReference type="EMBL" id="RHFK02000018">
    <property type="protein sequence ID" value="TWW60716.1"/>
    <property type="molecule type" value="Genomic_DNA"/>
</dbReference>